<dbReference type="NCBIfam" id="NF033581">
    <property type="entry name" value="transpos_IS5_4"/>
    <property type="match status" value="1"/>
</dbReference>
<dbReference type="Pfam" id="PF01609">
    <property type="entry name" value="DDE_Tnp_1"/>
    <property type="match status" value="1"/>
</dbReference>
<evidence type="ECO:0000256" key="1">
    <source>
        <dbReference type="ARBA" id="ARBA00003544"/>
    </source>
</evidence>
<evidence type="ECO:0008006" key="8">
    <source>
        <dbReference type="Google" id="ProtNLM"/>
    </source>
</evidence>
<reference evidence="7" key="1">
    <citation type="journal article" date="2015" name="Nature">
        <title>Complex archaea that bridge the gap between prokaryotes and eukaryotes.</title>
        <authorList>
            <person name="Spang A."/>
            <person name="Saw J.H."/>
            <person name="Jorgensen S.L."/>
            <person name="Zaremba-Niedzwiedzka K."/>
            <person name="Martijn J."/>
            <person name="Lind A.E."/>
            <person name="van Eijk R."/>
            <person name="Schleper C."/>
            <person name="Guy L."/>
            <person name="Ettema T.J."/>
        </authorList>
    </citation>
    <scope>NUCLEOTIDE SEQUENCE</scope>
</reference>
<dbReference type="InterPro" id="IPR002559">
    <property type="entry name" value="Transposase_11"/>
</dbReference>
<evidence type="ECO:0000256" key="2">
    <source>
        <dbReference type="ARBA" id="ARBA00023125"/>
    </source>
</evidence>
<gene>
    <name evidence="7" type="ORF">LCGC14_1483420</name>
</gene>
<dbReference type="PANTHER" id="PTHR35604:SF2">
    <property type="entry name" value="TRANSPOSASE INSH FOR INSERTION SEQUENCE ELEMENT IS5A-RELATED"/>
    <property type="match status" value="1"/>
</dbReference>
<dbReference type="InterPro" id="IPR008490">
    <property type="entry name" value="Transposase_InsH_N"/>
</dbReference>
<feature type="region of interest" description="Disordered" evidence="4">
    <location>
        <begin position="347"/>
        <end position="417"/>
    </location>
</feature>
<organism evidence="7">
    <name type="scientific">marine sediment metagenome</name>
    <dbReference type="NCBI Taxonomy" id="412755"/>
    <lineage>
        <taxon>unclassified sequences</taxon>
        <taxon>metagenomes</taxon>
        <taxon>ecological metagenomes</taxon>
    </lineage>
</organism>
<dbReference type="PANTHER" id="PTHR35604">
    <property type="entry name" value="TRANSPOSASE INSH FOR INSERTION SEQUENCE ELEMENT IS5A-RELATED"/>
    <property type="match status" value="1"/>
</dbReference>
<evidence type="ECO:0000313" key="7">
    <source>
        <dbReference type="EMBL" id="KKM66218.1"/>
    </source>
</evidence>
<feature type="region of interest" description="Disordered" evidence="4">
    <location>
        <begin position="284"/>
        <end position="304"/>
    </location>
</feature>
<keyword evidence="2" id="KW-0238">DNA-binding</keyword>
<protein>
    <recommendedName>
        <fullName evidence="8">Transposase</fullName>
    </recommendedName>
</protein>
<feature type="compositionally biased region" description="Polar residues" evidence="4">
    <location>
        <begin position="408"/>
        <end position="417"/>
    </location>
</feature>
<dbReference type="GO" id="GO:0003677">
    <property type="term" value="F:DNA binding"/>
    <property type="evidence" value="ECO:0007669"/>
    <property type="project" value="UniProtKB-KW"/>
</dbReference>
<keyword evidence="3" id="KW-0233">DNA recombination</keyword>
<evidence type="ECO:0000259" key="5">
    <source>
        <dbReference type="Pfam" id="PF01609"/>
    </source>
</evidence>
<sequence length="417" mass="46052">MRGQPGFWDVDERYIRLSEAGDPLEKLNAIVPWEVFRKPLSKALKRSDGAKGGRPAYDAVLMFKVLVLQALYNLSDDQAEFQIQDRLSFMRFLGLGIAEKVPDAKTIWLFREHLAEAGAIQNLFARFDKHLNKAGYLAMGGQIVDATIVAAPKQRNSDDEKTAIKAGEIPEAWKDHPAKLRQKDRDARWTVKFAKAKPAAPGKPQHIDIAVPAFGYKDHVSIDRRFGFIRGWSATSASAYDGAQLSSVLDRSNTGSTVWADTAYRSAKNEEWLEKNGYVSHIHRKKPKERPMSERISRANGRRSTIRSKVEHVFARQKGPMRFFIRTIGIVRAELKIGMAKRPSTCRRISPSSLFRPTVPNSTRSSGSGSICARPPSACASSATGKPSSTLAATPGTAQPKIPGASKPSATIPTSKR</sequence>
<dbReference type="InterPro" id="IPR047959">
    <property type="entry name" value="Transpos_IS5"/>
</dbReference>
<dbReference type="GO" id="GO:0004803">
    <property type="term" value="F:transposase activity"/>
    <property type="evidence" value="ECO:0007669"/>
    <property type="project" value="InterPro"/>
</dbReference>
<feature type="compositionally biased region" description="Polar residues" evidence="4">
    <location>
        <begin position="350"/>
        <end position="369"/>
    </location>
</feature>
<accession>A0A0F9J9G8</accession>
<name>A0A0F9J9G8_9ZZZZ</name>
<feature type="domain" description="Transposase IS4-like" evidence="5">
    <location>
        <begin position="142"/>
        <end position="322"/>
    </location>
</feature>
<dbReference type="GO" id="GO:0006313">
    <property type="term" value="P:DNA transposition"/>
    <property type="evidence" value="ECO:0007669"/>
    <property type="project" value="InterPro"/>
</dbReference>
<comment type="caution">
    <text evidence="7">The sequence shown here is derived from an EMBL/GenBank/DDBJ whole genome shotgun (WGS) entry which is preliminary data.</text>
</comment>
<proteinExistence type="predicted"/>
<comment type="function">
    <text evidence="1">Involved in the transposition of the insertion sequence IS5.</text>
</comment>
<feature type="domain" description="Transposase InsH N-terminal" evidence="6">
    <location>
        <begin position="18"/>
        <end position="112"/>
    </location>
</feature>
<dbReference type="EMBL" id="LAZR01010577">
    <property type="protein sequence ID" value="KKM66218.1"/>
    <property type="molecule type" value="Genomic_DNA"/>
</dbReference>
<feature type="compositionally biased region" description="Low complexity" evidence="4">
    <location>
        <begin position="370"/>
        <end position="383"/>
    </location>
</feature>
<evidence type="ECO:0000256" key="3">
    <source>
        <dbReference type="ARBA" id="ARBA00023172"/>
    </source>
</evidence>
<dbReference type="AlphaFoldDB" id="A0A0F9J9G8"/>
<evidence type="ECO:0000259" key="6">
    <source>
        <dbReference type="Pfam" id="PF05598"/>
    </source>
</evidence>
<dbReference type="Pfam" id="PF05598">
    <property type="entry name" value="DUF772"/>
    <property type="match status" value="1"/>
</dbReference>
<evidence type="ECO:0000256" key="4">
    <source>
        <dbReference type="SAM" id="MobiDB-lite"/>
    </source>
</evidence>